<comment type="similarity">
    <text evidence="1">Belongs to the glycosyltransferase 2 family.</text>
</comment>
<sequence length="329" mass="38040">MNVCAIIVTYGNRYNLIEKVAMACIEDGIDHIIIVDNGSPLENKIKLCDFANNHKKNIEIVRNEENLGSAGGYARGIKKAISDAEYEYFLLLDDDNLIDKQSFISLLKYWNERLSEEEKGNSALLALREDRDYYVRFATEQHDNILLGSANSFMHYGLFDYKKSNSSLSKKNDKIKSPIAPYGGLFLSLNLLNKIGLPLEEMFLYIDDIEFSYRITTNGGGIYIVPDSTVIDIDQSWGSKESNNNNRYSSPVLEEKESFRIYYTFRNRAYFEYNYRVNNKAYYFLNMFFLLSKLSIKAIYLRKLKRLTLILWAVYDGVRGNLGVTDRKL</sequence>
<accession>A0A1C3SZC6</accession>
<keyword evidence="2" id="KW-0328">Glycosyltransferase</keyword>
<reference evidence="5" key="2">
    <citation type="submission" date="2016-08" db="EMBL/GenBank/DDBJ databases">
        <title>Klebsiella loci capsule.</title>
        <authorList>
            <person name="Holt K.E."/>
            <person name="Thomson N.R."/>
        </authorList>
    </citation>
    <scope>NUCLEOTIDE SEQUENCE</scope>
    <source>
        <strain evidence="5">INF092</strain>
    </source>
</reference>
<evidence type="ECO:0000259" key="4">
    <source>
        <dbReference type="Pfam" id="PF00535"/>
    </source>
</evidence>
<dbReference type="AlphaFoldDB" id="A0A1C3SZC6"/>
<reference evidence="5" key="1">
    <citation type="submission" date="2016-07" db="EMBL/GenBank/DDBJ databases">
        <authorList>
            <person name="Informatics P."/>
        </authorList>
    </citation>
    <scope>NUCLEOTIDE SEQUENCE</scope>
    <source>
        <strain evidence="5">INF092</strain>
    </source>
</reference>
<organism evidence="5">
    <name type="scientific">Klebsiella pneumoniae</name>
    <dbReference type="NCBI Taxonomy" id="573"/>
    <lineage>
        <taxon>Bacteria</taxon>
        <taxon>Pseudomonadati</taxon>
        <taxon>Pseudomonadota</taxon>
        <taxon>Gammaproteobacteria</taxon>
        <taxon>Enterobacterales</taxon>
        <taxon>Enterobacteriaceae</taxon>
        <taxon>Klebsiella/Raoultella group</taxon>
        <taxon>Klebsiella</taxon>
        <taxon>Klebsiella pneumoniae complex</taxon>
    </lineage>
</organism>
<dbReference type="InterPro" id="IPR001173">
    <property type="entry name" value="Glyco_trans_2-like"/>
</dbReference>
<dbReference type="Gene3D" id="3.90.550.60">
    <property type="match status" value="1"/>
</dbReference>
<dbReference type="EMBL" id="LT603707">
    <property type="protein sequence ID" value="SCA95810.1"/>
    <property type="molecule type" value="Genomic_DNA"/>
</dbReference>
<evidence type="ECO:0000256" key="2">
    <source>
        <dbReference type="ARBA" id="ARBA00022676"/>
    </source>
</evidence>
<proteinExistence type="inferred from homology"/>
<dbReference type="RefSeq" id="WP_085898296.1">
    <property type="nucleotide sequence ID" value="NZ_CP031849.1"/>
</dbReference>
<dbReference type="GO" id="GO:0016757">
    <property type="term" value="F:glycosyltransferase activity"/>
    <property type="evidence" value="ECO:0007669"/>
    <property type="project" value="UniProtKB-KW"/>
</dbReference>
<dbReference type="PANTHER" id="PTHR43179">
    <property type="entry name" value="RHAMNOSYLTRANSFERASE WBBL"/>
    <property type="match status" value="1"/>
</dbReference>
<feature type="domain" description="Glycosyltransferase 2-like" evidence="4">
    <location>
        <begin position="6"/>
        <end position="112"/>
    </location>
</feature>
<dbReference type="PANTHER" id="PTHR43179:SF12">
    <property type="entry name" value="GALACTOFURANOSYLTRANSFERASE GLFT2"/>
    <property type="match status" value="1"/>
</dbReference>
<protein>
    <submittedName>
        <fullName evidence="5">Glycosyl transferase</fullName>
    </submittedName>
</protein>
<evidence type="ECO:0000256" key="3">
    <source>
        <dbReference type="ARBA" id="ARBA00022679"/>
    </source>
</evidence>
<dbReference type="Pfam" id="PF00535">
    <property type="entry name" value="Glycos_transf_2"/>
    <property type="match status" value="1"/>
</dbReference>
<gene>
    <name evidence="5" type="primary">wckG</name>
    <name evidence="5" type="synonym">KL131_00015</name>
</gene>
<dbReference type="InterPro" id="IPR029044">
    <property type="entry name" value="Nucleotide-diphossugar_trans"/>
</dbReference>
<evidence type="ECO:0000313" key="5">
    <source>
        <dbReference type="EMBL" id="SCA95810.1"/>
    </source>
</evidence>
<keyword evidence="3 5" id="KW-0808">Transferase</keyword>
<name>A0A1C3SZC6_KLEPN</name>
<evidence type="ECO:0000256" key="1">
    <source>
        <dbReference type="ARBA" id="ARBA00006739"/>
    </source>
</evidence>
<dbReference type="SUPFAM" id="SSF53448">
    <property type="entry name" value="Nucleotide-diphospho-sugar transferases"/>
    <property type="match status" value="1"/>
</dbReference>